<feature type="domain" description="Ig-like" evidence="21">
    <location>
        <begin position="2936"/>
        <end position="3013"/>
    </location>
</feature>
<feature type="region of interest" description="Disordered" evidence="16">
    <location>
        <begin position="341"/>
        <end position="368"/>
    </location>
</feature>
<keyword evidence="2" id="KW-0964">Secreted</keyword>
<dbReference type="Gene3D" id="2.60.120.200">
    <property type="match status" value="3"/>
</dbReference>
<dbReference type="SUPFAM" id="SSF57424">
    <property type="entry name" value="LDL receptor-like module"/>
    <property type="match status" value="12"/>
</dbReference>
<evidence type="ECO:0000259" key="21">
    <source>
        <dbReference type="PROSITE" id="PS50835"/>
    </source>
</evidence>
<dbReference type="SMART" id="SM00409">
    <property type="entry name" value="IG"/>
    <property type="match status" value="13"/>
</dbReference>
<dbReference type="FunFam" id="2.10.25.10:FF:000106">
    <property type="entry name" value="Heparan sulfate proteoglycan 2"/>
    <property type="match status" value="1"/>
</dbReference>
<feature type="disulfide bond" evidence="14">
    <location>
        <begin position="599"/>
        <end position="617"/>
    </location>
</feature>
<evidence type="ECO:0000256" key="13">
    <source>
        <dbReference type="PROSITE-ProRule" id="PRU00122"/>
    </source>
</evidence>
<dbReference type="FunFam" id="2.10.25.10:FF:000033">
    <property type="entry name" value="Laminin subunit alpha 2"/>
    <property type="match status" value="1"/>
</dbReference>
<gene>
    <name evidence="24" type="primary">LOC111605612</name>
</gene>
<dbReference type="InterPro" id="IPR050958">
    <property type="entry name" value="Cell_Adh-Cytoskel_Orgn"/>
</dbReference>
<dbReference type="GO" id="GO:0007476">
    <property type="term" value="P:imaginal disc-derived wing morphogenesis"/>
    <property type="evidence" value="ECO:0007669"/>
    <property type="project" value="UniProtKB-ARBA"/>
</dbReference>
<feature type="disulfide bond" evidence="12">
    <location>
        <begin position="3206"/>
        <end position="3223"/>
    </location>
</feature>
<dbReference type="InterPro" id="IPR000742">
    <property type="entry name" value="EGF"/>
</dbReference>
<dbReference type="PROSITE" id="PS50835">
    <property type="entry name" value="IG_LIKE"/>
    <property type="match status" value="13"/>
</dbReference>
<dbReference type="InterPro" id="IPR023415">
    <property type="entry name" value="LDLR_class-A_CS"/>
</dbReference>
<feature type="region of interest" description="Disordered" evidence="16">
    <location>
        <begin position="1441"/>
        <end position="1463"/>
    </location>
</feature>
<dbReference type="FunFam" id="2.60.40.10:FF:000812">
    <property type="entry name" value="Terribly reduced optic lobes, isoform AN"/>
    <property type="match status" value="1"/>
</dbReference>
<feature type="disulfide bond" evidence="14">
    <location>
        <begin position="552"/>
        <end position="564"/>
    </location>
</feature>
<dbReference type="GO" id="GO:0005911">
    <property type="term" value="C:cell-cell junction"/>
    <property type="evidence" value="ECO:0007669"/>
    <property type="project" value="UniProtKB-ARBA"/>
</dbReference>
<dbReference type="PROSITE" id="PS50025">
    <property type="entry name" value="LAM_G_DOMAIN"/>
    <property type="match status" value="3"/>
</dbReference>
<dbReference type="CDD" id="cd00054">
    <property type="entry name" value="EGF_CA"/>
    <property type="match status" value="2"/>
</dbReference>
<dbReference type="GO" id="GO:0048056">
    <property type="term" value="P:R3/R4 cell differentiation"/>
    <property type="evidence" value="ECO:0007669"/>
    <property type="project" value="UniProtKB-ARBA"/>
</dbReference>
<feature type="domain" description="Laminin EGF-like" evidence="20">
    <location>
        <begin position="1395"/>
        <end position="1444"/>
    </location>
</feature>
<feature type="disulfide bond" evidence="14">
    <location>
        <begin position="88"/>
        <end position="100"/>
    </location>
</feature>
<dbReference type="Pfam" id="PF00053">
    <property type="entry name" value="EGF_laminin"/>
    <property type="match status" value="4"/>
</dbReference>
<evidence type="ECO:0000259" key="18">
    <source>
        <dbReference type="PROSITE" id="PS50025"/>
    </source>
</evidence>
<dbReference type="Pfam" id="PF00047">
    <property type="entry name" value="ig"/>
    <property type="match status" value="2"/>
</dbReference>
<dbReference type="GO" id="GO:0030855">
    <property type="term" value="P:epithelial cell differentiation"/>
    <property type="evidence" value="ECO:0007669"/>
    <property type="project" value="UniProtKB-ARBA"/>
</dbReference>
<feature type="disulfide bond" evidence="14">
    <location>
        <begin position="611"/>
        <end position="626"/>
    </location>
</feature>
<feature type="domain" description="Ig-like" evidence="21">
    <location>
        <begin position="2093"/>
        <end position="2175"/>
    </location>
</feature>
<dbReference type="FunFam" id="4.10.400.10:FF:000105">
    <property type="entry name" value="Lipophorin receptor 1, isoform K"/>
    <property type="match status" value="1"/>
</dbReference>
<evidence type="ECO:0000256" key="5">
    <source>
        <dbReference type="ARBA" id="ARBA00022729"/>
    </source>
</evidence>
<feature type="disulfide bond" evidence="14">
    <location>
        <begin position="635"/>
        <end position="647"/>
    </location>
</feature>
<feature type="region of interest" description="Disordered" evidence="16">
    <location>
        <begin position="2778"/>
        <end position="2843"/>
    </location>
</feature>
<feature type="disulfide bond" evidence="14">
    <location>
        <begin position="321"/>
        <end position="339"/>
    </location>
</feature>
<dbReference type="SMART" id="SM00282">
    <property type="entry name" value="LamG"/>
    <property type="match status" value="3"/>
</dbReference>
<dbReference type="InterPro" id="IPR013151">
    <property type="entry name" value="Immunoglobulin_dom"/>
</dbReference>
<dbReference type="Gene3D" id="2.170.300.10">
    <property type="entry name" value="Tie2 ligand-binding domain superfamily"/>
    <property type="match status" value="1"/>
</dbReference>
<feature type="disulfide bond" evidence="14">
    <location>
        <begin position="397"/>
        <end position="415"/>
    </location>
</feature>
<dbReference type="Gene3D" id="2.10.25.10">
    <property type="entry name" value="Laminin"/>
    <property type="match status" value="7"/>
</dbReference>
<dbReference type="InterPro" id="IPR013320">
    <property type="entry name" value="ConA-like_dom_sf"/>
</dbReference>
<reference evidence="24" key="1">
    <citation type="submission" date="2025-08" db="UniProtKB">
        <authorList>
            <consortium name="RefSeq"/>
        </authorList>
    </citation>
    <scope>IDENTIFICATION</scope>
    <source>
        <strain evidence="24">15085-1641.00</strain>
        <tissue evidence="24">Whole body</tissue>
    </source>
</reference>
<feature type="disulfide bond" evidence="14">
    <location>
        <begin position="314"/>
        <end position="326"/>
    </location>
</feature>
<proteinExistence type="predicted"/>
<feature type="domain" description="Ig-like" evidence="21">
    <location>
        <begin position="2562"/>
        <end position="2657"/>
    </location>
</feature>
<dbReference type="InterPro" id="IPR056863">
    <property type="entry name" value="LMN_ATRN_NET-like_EGF"/>
</dbReference>
<evidence type="ECO:0000256" key="11">
    <source>
        <dbReference type="ARBA" id="ARBA00023319"/>
    </source>
</evidence>
<dbReference type="GO" id="GO:0005886">
    <property type="term" value="C:plasma membrane"/>
    <property type="evidence" value="ECO:0007669"/>
    <property type="project" value="TreeGrafter"/>
</dbReference>
<feature type="disulfide bond" evidence="14">
    <location>
        <begin position="146"/>
        <end position="158"/>
    </location>
</feature>
<feature type="disulfide bond" evidence="12">
    <location>
        <begin position="3262"/>
        <end position="3271"/>
    </location>
</feature>
<feature type="disulfide bond" evidence="14">
    <location>
        <begin position="390"/>
        <end position="402"/>
    </location>
</feature>
<evidence type="ECO:0000256" key="9">
    <source>
        <dbReference type="ARBA" id="ARBA00023180"/>
    </source>
</evidence>
<dbReference type="PROSITE" id="PS01209">
    <property type="entry name" value="LDLRA_1"/>
    <property type="match status" value="6"/>
</dbReference>
<dbReference type="PROSITE" id="PS01248">
    <property type="entry name" value="EGF_LAM_1"/>
    <property type="match status" value="2"/>
</dbReference>
<dbReference type="GO" id="GO:0008046">
    <property type="term" value="F:axon guidance receptor activity"/>
    <property type="evidence" value="ECO:0007669"/>
    <property type="project" value="TreeGrafter"/>
</dbReference>
<protein>
    <submittedName>
        <fullName evidence="24">Basement membrane-specific heparan sulfate proteoglycan core protein isoform X17</fullName>
    </submittedName>
</protein>
<dbReference type="InterPro" id="IPR000034">
    <property type="entry name" value="Laminin_IV"/>
</dbReference>
<feature type="disulfide bond" evidence="14">
    <location>
        <begin position="45"/>
        <end position="63"/>
    </location>
</feature>
<dbReference type="PROSITE" id="PS01186">
    <property type="entry name" value="EGF_2"/>
    <property type="match status" value="2"/>
</dbReference>
<feature type="domain" description="Laminin G" evidence="18">
    <location>
        <begin position="3279"/>
        <end position="3455"/>
    </location>
</feature>
<keyword evidence="10 15" id="KW-0424">Laminin EGF-like domain</keyword>
<dbReference type="SUPFAM" id="SSF57196">
    <property type="entry name" value="EGF/Laminin"/>
    <property type="match status" value="4"/>
</dbReference>
<evidence type="ECO:0000256" key="6">
    <source>
        <dbReference type="ARBA" id="ARBA00022737"/>
    </source>
</evidence>
<feature type="compositionally biased region" description="Pro residues" evidence="16">
    <location>
        <begin position="2832"/>
        <end position="2842"/>
    </location>
</feature>
<dbReference type="SMART" id="SM00408">
    <property type="entry name" value="IGc2"/>
    <property type="match status" value="13"/>
</dbReference>
<organism evidence="23 24">
    <name type="scientific">Drosophila hydei</name>
    <name type="common">Fruit fly</name>
    <dbReference type="NCBI Taxonomy" id="7224"/>
    <lineage>
        <taxon>Eukaryota</taxon>
        <taxon>Metazoa</taxon>
        <taxon>Ecdysozoa</taxon>
        <taxon>Arthropoda</taxon>
        <taxon>Hexapoda</taxon>
        <taxon>Insecta</taxon>
        <taxon>Pterygota</taxon>
        <taxon>Neoptera</taxon>
        <taxon>Endopterygota</taxon>
        <taxon>Diptera</taxon>
        <taxon>Brachycera</taxon>
        <taxon>Muscomorpha</taxon>
        <taxon>Ephydroidea</taxon>
        <taxon>Drosophilidae</taxon>
        <taxon>Drosophila</taxon>
    </lineage>
</organism>
<dbReference type="Pfam" id="PF13927">
    <property type="entry name" value="Ig_3"/>
    <property type="match status" value="9"/>
</dbReference>
<dbReference type="GO" id="GO:0043025">
    <property type="term" value="C:neuronal cell body"/>
    <property type="evidence" value="ECO:0007669"/>
    <property type="project" value="TreeGrafter"/>
</dbReference>
<feature type="disulfide bond" evidence="13">
    <location>
        <begin position="3691"/>
        <end position="3718"/>
    </location>
</feature>
<dbReference type="CDD" id="cd00055">
    <property type="entry name" value="EGF_Lam"/>
    <property type="match status" value="6"/>
</dbReference>
<dbReference type="SUPFAM" id="SSF49899">
    <property type="entry name" value="Concanavalin A-like lectins/glucanases"/>
    <property type="match status" value="3"/>
</dbReference>
<feature type="domain" description="EGF-like" evidence="19">
    <location>
        <begin position="3237"/>
        <end position="3272"/>
    </location>
</feature>
<dbReference type="PRINTS" id="PR00261">
    <property type="entry name" value="LDLRECEPTOR"/>
</dbReference>
<evidence type="ECO:0000256" key="8">
    <source>
        <dbReference type="ARBA" id="ARBA00023157"/>
    </source>
</evidence>
<feature type="domain" description="Laminin IV type A" evidence="22">
    <location>
        <begin position="819"/>
        <end position="991"/>
    </location>
</feature>
<dbReference type="Proteomes" id="UP000504633">
    <property type="component" value="Unplaced"/>
</dbReference>
<dbReference type="FunFam" id="2.10.25.10:FF:000012">
    <property type="entry name" value="Delta-like protein"/>
    <property type="match status" value="2"/>
</dbReference>
<dbReference type="SMART" id="SM00180">
    <property type="entry name" value="EGF_Lam"/>
    <property type="match status" value="7"/>
</dbReference>
<feature type="disulfide bond" evidence="14">
    <location>
        <begin position="153"/>
        <end position="171"/>
    </location>
</feature>
<evidence type="ECO:0000256" key="10">
    <source>
        <dbReference type="ARBA" id="ARBA00023292"/>
    </source>
</evidence>
<feature type="signal peptide" evidence="17">
    <location>
        <begin position="1"/>
        <end position="30"/>
    </location>
</feature>
<dbReference type="GO" id="GO:0030424">
    <property type="term" value="C:axon"/>
    <property type="evidence" value="ECO:0007669"/>
    <property type="project" value="TreeGrafter"/>
</dbReference>
<feature type="domain" description="Laminin EGF-like" evidence="20">
    <location>
        <begin position="1465"/>
        <end position="1512"/>
    </location>
</feature>
<feature type="disulfide bond" evidence="12">
    <location>
        <begin position="3225"/>
        <end position="3234"/>
    </location>
</feature>
<feature type="disulfide bond" evidence="15">
    <location>
        <begin position="1414"/>
        <end position="1423"/>
    </location>
</feature>
<feature type="domain" description="Ig-like" evidence="21">
    <location>
        <begin position="2475"/>
        <end position="2559"/>
    </location>
</feature>
<evidence type="ECO:0000313" key="23">
    <source>
        <dbReference type="Proteomes" id="UP000504633"/>
    </source>
</evidence>
<dbReference type="InterPro" id="IPR001791">
    <property type="entry name" value="Laminin_G"/>
</dbReference>
<comment type="caution">
    <text evidence="12">Lacks conserved residue(s) required for the propagation of feature annotation.</text>
</comment>
<dbReference type="PANTHER" id="PTHR45080">
    <property type="entry name" value="CONTACTIN 5"/>
    <property type="match status" value="1"/>
</dbReference>
<evidence type="ECO:0000313" key="24">
    <source>
        <dbReference type="RefSeq" id="XP_030079856.1"/>
    </source>
</evidence>
<dbReference type="FunFam" id="4.10.400.10:FF:000065">
    <property type="entry name" value="Transmembrane protease serine 7"/>
    <property type="match status" value="2"/>
</dbReference>
<evidence type="ECO:0000256" key="12">
    <source>
        <dbReference type="PROSITE-ProRule" id="PRU00076"/>
    </source>
</evidence>
<keyword evidence="11" id="KW-0393">Immunoglobulin domain</keyword>
<keyword evidence="5 17" id="KW-0732">Signal</keyword>
<dbReference type="CDD" id="cd00096">
    <property type="entry name" value="Ig"/>
    <property type="match status" value="1"/>
</dbReference>
<dbReference type="PROSITE" id="PS50026">
    <property type="entry name" value="EGF_3"/>
    <property type="match status" value="3"/>
</dbReference>
<dbReference type="Pfam" id="PF00052">
    <property type="entry name" value="Laminin_B"/>
    <property type="match status" value="3"/>
</dbReference>
<evidence type="ECO:0000256" key="7">
    <source>
        <dbReference type="ARBA" id="ARBA00022869"/>
    </source>
</evidence>
<feature type="disulfide bond" evidence="14">
    <location>
        <begin position="95"/>
        <end position="113"/>
    </location>
</feature>
<evidence type="ECO:0000256" key="3">
    <source>
        <dbReference type="ARBA" id="ARBA00022530"/>
    </source>
</evidence>
<comment type="subcellular location">
    <subcellularLocation>
        <location evidence="1">Secreted</location>
        <location evidence="1">Extracellular space</location>
        <location evidence="1">Extracellular matrix</location>
        <location evidence="1">Basement membrane</location>
    </subcellularLocation>
</comment>
<feature type="domain" description="Ig-like" evidence="21">
    <location>
        <begin position="2844"/>
        <end position="2931"/>
    </location>
</feature>
<dbReference type="GO" id="GO:0007424">
    <property type="term" value="P:open tracheal system development"/>
    <property type="evidence" value="ECO:0007669"/>
    <property type="project" value="UniProtKB-ARBA"/>
</dbReference>
<feature type="disulfide bond" evidence="15">
    <location>
        <begin position="1483"/>
        <end position="1492"/>
    </location>
</feature>
<evidence type="ECO:0000256" key="14">
    <source>
        <dbReference type="PROSITE-ProRule" id="PRU00124"/>
    </source>
</evidence>
<feature type="disulfide bond" evidence="14">
    <location>
        <begin position="571"/>
        <end position="586"/>
    </location>
</feature>
<feature type="disulfide bond" evidence="14">
    <location>
        <begin position="592"/>
        <end position="604"/>
    </location>
</feature>
<dbReference type="CDD" id="cd00112">
    <property type="entry name" value="LDLa"/>
    <property type="match status" value="12"/>
</dbReference>
<dbReference type="InterPro" id="IPR003598">
    <property type="entry name" value="Ig_sub2"/>
</dbReference>
<dbReference type="Pfam" id="PF00057">
    <property type="entry name" value="Ldl_recept_a"/>
    <property type="match status" value="10"/>
</dbReference>
<dbReference type="OrthoDB" id="10055367at2759"/>
<feature type="disulfide bond" evidence="14">
    <location>
        <begin position="559"/>
        <end position="577"/>
    </location>
</feature>
<dbReference type="GO" id="GO:0050769">
    <property type="term" value="P:positive regulation of neurogenesis"/>
    <property type="evidence" value="ECO:0007669"/>
    <property type="project" value="UniProtKB-ARBA"/>
</dbReference>
<dbReference type="GO" id="GO:0005604">
    <property type="term" value="C:basement membrane"/>
    <property type="evidence" value="ECO:0007669"/>
    <property type="project" value="UniProtKB-SubCell"/>
</dbReference>
<dbReference type="RefSeq" id="XP_030079856.1">
    <property type="nucleotide sequence ID" value="XM_030223996.1"/>
</dbReference>
<dbReference type="Pfam" id="PF00054">
    <property type="entry name" value="Laminin_G_1"/>
    <property type="match status" value="1"/>
</dbReference>
<keyword evidence="3" id="KW-0272">Extracellular matrix</keyword>
<feature type="disulfide bond" evidence="12">
    <location>
        <begin position="3241"/>
        <end position="3251"/>
    </location>
</feature>
<dbReference type="GO" id="GO:0120035">
    <property type="term" value="P:regulation of plasma membrane bounded cell projection organization"/>
    <property type="evidence" value="ECO:0007669"/>
    <property type="project" value="UniProtKB-ARBA"/>
</dbReference>
<dbReference type="FunFam" id="2.60.120.200:FF:000060">
    <property type="entry name" value="Terribly reduced optic lobes, isoform B"/>
    <property type="match status" value="1"/>
</dbReference>
<keyword evidence="8 12" id="KW-1015">Disulfide bond</keyword>
<name>A0A6J2SRX8_DROHY</name>
<feature type="disulfide bond" evidence="14">
    <location>
        <begin position="275"/>
        <end position="287"/>
    </location>
</feature>
<evidence type="ECO:0000259" key="22">
    <source>
        <dbReference type="PROSITE" id="PS51115"/>
    </source>
</evidence>
<evidence type="ECO:0000256" key="1">
    <source>
        <dbReference type="ARBA" id="ARBA00004302"/>
    </source>
</evidence>
<feature type="domain" description="Ig-like" evidence="21">
    <location>
        <begin position="672"/>
        <end position="755"/>
    </location>
</feature>
<feature type="domain" description="Ig-like" evidence="21">
    <location>
        <begin position="1790"/>
        <end position="1883"/>
    </location>
</feature>
<feature type="domain" description="Ig-like" evidence="21">
    <location>
        <begin position="2182"/>
        <end position="2263"/>
    </location>
</feature>
<feature type="disulfide bond" evidence="14">
    <location>
        <begin position="333"/>
        <end position="348"/>
    </location>
</feature>
<evidence type="ECO:0000256" key="17">
    <source>
        <dbReference type="SAM" id="SignalP"/>
    </source>
</evidence>
<feature type="compositionally biased region" description="Low complexity" evidence="16">
    <location>
        <begin position="356"/>
        <end position="368"/>
    </location>
</feature>
<feature type="disulfide bond" evidence="14">
    <location>
        <begin position="165"/>
        <end position="180"/>
    </location>
</feature>
<feature type="domain" description="EGF-like" evidence="19">
    <location>
        <begin position="3199"/>
        <end position="3235"/>
    </location>
</feature>
<keyword evidence="6" id="KW-0677">Repeat</keyword>
<dbReference type="InterPro" id="IPR003599">
    <property type="entry name" value="Ig_sub"/>
</dbReference>
<feature type="disulfide bond" evidence="14">
    <location>
        <begin position="654"/>
        <end position="669"/>
    </location>
</feature>
<dbReference type="Gene3D" id="4.10.400.10">
    <property type="entry name" value="Low-density Lipoprotein Receptor"/>
    <property type="match status" value="12"/>
</dbReference>
<dbReference type="InterPro" id="IPR013098">
    <property type="entry name" value="Ig_I-set"/>
</dbReference>
<dbReference type="SMART" id="SM00281">
    <property type="entry name" value="LamB"/>
    <property type="match status" value="3"/>
</dbReference>
<feature type="domain" description="EGF-like" evidence="19">
    <location>
        <begin position="3494"/>
        <end position="3530"/>
    </location>
</feature>
<feature type="domain" description="Laminin IV type A" evidence="22">
    <location>
        <begin position="1181"/>
        <end position="1360"/>
    </location>
</feature>
<feature type="domain" description="Ig-like" evidence="21">
    <location>
        <begin position="451"/>
        <end position="532"/>
    </location>
</feature>
<feature type="disulfide bond" evidence="14">
    <location>
        <begin position="247"/>
        <end position="265"/>
    </location>
</feature>
<dbReference type="GO" id="GO:0040008">
    <property type="term" value="P:regulation of growth"/>
    <property type="evidence" value="ECO:0007669"/>
    <property type="project" value="UniProtKB-ARBA"/>
</dbReference>
<feature type="disulfide bond" evidence="14">
    <location>
        <begin position="294"/>
        <end position="309"/>
    </location>
</feature>
<dbReference type="PANTHER" id="PTHR45080:SF8">
    <property type="entry name" value="IG-LIKE DOMAIN-CONTAINING PROTEIN"/>
    <property type="match status" value="1"/>
</dbReference>
<dbReference type="GeneID" id="111605612"/>
<feature type="domain" description="Laminin G" evidence="18">
    <location>
        <begin position="3536"/>
        <end position="3718"/>
    </location>
</feature>
<evidence type="ECO:0000256" key="16">
    <source>
        <dbReference type="SAM" id="MobiDB-lite"/>
    </source>
</evidence>
<dbReference type="GO" id="GO:0007156">
    <property type="term" value="P:homophilic cell adhesion via plasma membrane adhesion molecules"/>
    <property type="evidence" value="ECO:0007669"/>
    <property type="project" value="TreeGrafter"/>
</dbReference>
<dbReference type="PROSITE" id="PS50068">
    <property type="entry name" value="LDLRA_2"/>
    <property type="match status" value="12"/>
</dbReference>
<keyword evidence="7" id="KW-0084">Basement membrane</keyword>
<dbReference type="InterPro" id="IPR036055">
    <property type="entry name" value="LDL_receptor-like_sf"/>
</dbReference>
<feature type="disulfide bond" evidence="14">
    <location>
        <begin position="282"/>
        <end position="300"/>
    </location>
</feature>
<feature type="domain" description="Ig-like" evidence="21">
    <location>
        <begin position="1987"/>
        <end position="2079"/>
    </location>
</feature>
<accession>A0A6J2SRX8</accession>
<keyword evidence="9" id="KW-0325">Glycoprotein</keyword>
<feature type="disulfide bond" evidence="14">
    <location>
        <begin position="212"/>
        <end position="227"/>
    </location>
</feature>
<dbReference type="InterPro" id="IPR007110">
    <property type="entry name" value="Ig-like_dom"/>
</dbReference>
<feature type="compositionally biased region" description="Pro residues" evidence="16">
    <location>
        <begin position="1449"/>
        <end position="1458"/>
    </location>
</feature>
<feature type="domain" description="Ig-like" evidence="21">
    <location>
        <begin position="2388"/>
        <end position="2463"/>
    </location>
</feature>
<feature type="disulfide bond" evidence="14">
    <location>
        <begin position="642"/>
        <end position="660"/>
    </location>
</feature>
<dbReference type="SUPFAM" id="SSF48726">
    <property type="entry name" value="Immunoglobulin"/>
    <property type="match status" value="12"/>
</dbReference>
<dbReference type="InterPro" id="IPR002049">
    <property type="entry name" value="LE_dom"/>
</dbReference>
<dbReference type="InterPro" id="IPR036179">
    <property type="entry name" value="Ig-like_dom_sf"/>
</dbReference>
<dbReference type="InterPro" id="IPR002172">
    <property type="entry name" value="LDrepeatLR_classA_rpt"/>
</dbReference>
<dbReference type="GO" id="GO:0050808">
    <property type="term" value="P:synapse organization"/>
    <property type="evidence" value="ECO:0007669"/>
    <property type="project" value="TreeGrafter"/>
</dbReference>
<evidence type="ECO:0000259" key="19">
    <source>
        <dbReference type="PROSITE" id="PS50026"/>
    </source>
</evidence>
<feature type="domain" description="Ig-like" evidence="21">
    <location>
        <begin position="1894"/>
        <end position="1975"/>
    </location>
</feature>
<keyword evidence="23" id="KW-1185">Reference proteome</keyword>
<dbReference type="PROSITE" id="PS00022">
    <property type="entry name" value="EGF_1"/>
    <property type="match status" value="4"/>
</dbReference>
<evidence type="ECO:0000256" key="4">
    <source>
        <dbReference type="ARBA" id="ARBA00022536"/>
    </source>
</evidence>
<evidence type="ECO:0000259" key="20">
    <source>
        <dbReference type="PROSITE" id="PS50027"/>
    </source>
</evidence>
<dbReference type="SMART" id="SM00192">
    <property type="entry name" value="LDLa"/>
    <property type="match status" value="12"/>
</dbReference>
<dbReference type="GO" id="GO:0016318">
    <property type="term" value="P:ommatidial rotation"/>
    <property type="evidence" value="ECO:0007669"/>
    <property type="project" value="UniProtKB-ARBA"/>
</dbReference>
<feature type="domain" description="Laminin G" evidence="18">
    <location>
        <begin position="3024"/>
        <end position="3201"/>
    </location>
</feature>
<feature type="disulfide bond" evidence="14">
    <location>
        <begin position="107"/>
        <end position="122"/>
    </location>
</feature>
<feature type="chain" id="PRO_5026835388" evidence="17">
    <location>
        <begin position="31"/>
        <end position="3733"/>
    </location>
</feature>
<dbReference type="Pfam" id="PF02210">
    <property type="entry name" value="Laminin_G_2"/>
    <property type="match status" value="2"/>
</dbReference>
<evidence type="ECO:0000256" key="2">
    <source>
        <dbReference type="ARBA" id="ARBA00022525"/>
    </source>
</evidence>
<dbReference type="PROSITE" id="PS50027">
    <property type="entry name" value="EGF_LAM_2"/>
    <property type="match status" value="2"/>
</dbReference>
<dbReference type="Pfam" id="PF24973">
    <property type="entry name" value="EGF_LMN_ATRN"/>
    <property type="match status" value="1"/>
</dbReference>
<feature type="disulfide bond" evidence="14">
    <location>
        <begin position="2729"/>
        <end position="2744"/>
    </location>
</feature>
<dbReference type="PROSITE" id="PS51115">
    <property type="entry name" value="LAMININ_IVA"/>
    <property type="match status" value="3"/>
</dbReference>
<dbReference type="Pfam" id="PF00008">
    <property type="entry name" value="EGF"/>
    <property type="match status" value="2"/>
</dbReference>
<sequence length="3733" mass="413223">MARLLQPLVASWLLWALLGAALIAGHGTEARGWNYRECSATEYRCRNGKCIDNSKVCNYVVDCPDGEDEGDDCHFHAKFNLSRPIVECQSFQYQCGDGSCISGYKRCNGITDCPDSADEYNCLINYDTNYDSDSDTDNDNDPLNECDLYYFECDFGQCIPLEKKCDGYADCQDETDELDCPPFTATDRLTAGDCRRDQFFCDESCFDRSILCDGNIDCIDRSDERDCHLHTTRHPLYPPLPCPQHTCPSGRCYTESERCDGRRHCEDSSDEANCCAADQFRCRDGNCVSQDDVCNGFRQCMDGSDEENCDIMQCQHNQFRCRNGQCVSLTARCNGKTDCQDSSDESNCASYRPASPTATTTTTTATTTTTTTVVPTTTAMHPVGPLRIICPPTAFRCENGPCIALTARCNGVIDCPFDASDELDCEPITNEIDTSDPSPPGRNQLNLKTYPDSQIIKERYIREGREVIFRCRDEGPARAKVRWTRPGGRALPVGFTDKGGRLEIPNIRVEDSGTYVCEAVGYPSYIQGQQVTVHLTVERFNIDEHERPPTACTEYQATCMNSECIDKSEICDGVPNCSDGSDEHRCSHGRRCQPNQFLCRNTKCVERTWRCDGEDDCGDNSDEESCDPEPSGAPCRYDEFQCSTGHCVPKSFHCDGINDCRDGSDEFGCTEPKPLRKPPPMQSLLEGQSLNLTCTGTGVPIPTIIWRLNWGHVPDQCKFTSSNGRGDLYCPNMQYKDSGAYSCEIMNARGTIFVTPDTIVKVTPDRNQFCEAGFFNMLARSTDECIKCFCFGVANSCESANLFTYAIQPPILSHRVVTVDLTPYQQIVINEGSGHSLLTLHHGVQFRASDVQYNSRETPYLALPSDYMGNQLKSYGGELRYEVNYMGNGRPVSGPDAIITGNGFILTNRVRTQPNQLNKVKISFLPGNWQKPDGRKATREEIMMILANVDNILIRLGYIDTVAREVELTNIAMDSAGSSDQGLGSASLVEKCNCPPGYIGDSCESCAPGFVRQPGGPWLGRCVPFVPELCPAGTFGDPRRGVPCSDCPCPHTGSNNFANGCKLSPDNDVICNCHEGYEGRRCESCAAGYQGNPLIPGGACHKTPESTCNVEGTYNQYPDGSCHCKALVTGDRCDTCAQNSFHLNSFTYSGCIECFCSGLQAECTSTSWFREQVSSSFGHSHVPHGFQLVRDYTVVTPQSVPFDTLSNEISFKSGSEYSADTLYWSLPAPFLGNKLTAYGGRLNYTLSYSPLPGGQMSRNSAPDVVIKSGEDLTLIHFRKAAVSPSTSNSYAVPIIESAWQRTDGEGANREHLLMALSKIDAIYIKATYTTGTMEGSLKQVVMDIANSNSYGTQRALEVEECRCPQGYIGLSCERCAPGYKRNLEGGLYLGLCEPCECNGHSTQCDAESGECLSCSDNTEGENCDRCAAGYVGDATRGTPYDCQPDNNGPQPPQPPQPSPDDQRECQWCNRDGTEDCRNGVCYCRRNVVGARCDQCRPNTFGLSPTNPDGCKDCFCSGHSSQCRSAVAYRQLIAIDFISNKALITDEYGQQMEMDDTNLKVDIPNNMYTYSYPSYSIKYWSLRGNVQGNQLHAYGGHLKYTLDAESFGDFLPGNDVVLIGNGVRLVWSRPPKDAQLNEYSVRLSEEEQWLRLDSGSAVPASRHDIMSVLVNIEHLLIRATPKIPTKRTSISDVTWELSLDTNQPGAELVTDIELCQCPAGYTGNSCENCALLNYREENGQCRSCPCQEENTQSCYLGGSGYVECKCKPNFKGDRCQDFDYGIPVSTTTEQPDNIRTQIIVSISKPQITIMPVGGSISLHCNGRMKWNNNPVLVSWYKQNSQLPNTAEISGGVLNLYNMQLIDSGVYICRAVNNQTSRAYEDMVSLTITTHAQRSPAQIVNLPQTVTFDEYVVNEINCEVEGNPTPIVTWTRIDGQADGHTRTDGSRLIFESPRKSDEGRYRCQAQNDLNIDEKYVQVYVLGNAPQPQPPARERLYIQPENYNGEAGDLIRFVCQSTSGAQLHYEWLHDGYPLNGQQQSNVIISGDTLEIRDATTRDNGVYTCVGNDLRTHRNYTEDARVYIEDRQQPIGNGNPPRIVRLEAEHVIYQGTDLSITCESSGSPYPSIKWMKVRDSMPSNVQITGNVLRIHNAMIENRGWYVCTAENAHGTDQSNTHIDIEPRERPSVEIEPVRTLTVGEQGILFCRVHGIPEPTVQWRRVDDAPLSSRHVEQAKGYIVINEIQVADGGDYECSAENTVGRTTAVVTLRVIDPPVIQLDPSESLLPYTEGDEVRIACVASGTPNPTVQWDNQPAVMPLDTRQIGSNTAYLIINRVTQADAKVYVCKATNEAGDDERTIRIDVKPKRGDIGDRDGDVERDPYLPPYYHQSQRPSSDTIQRFTANLGDNVTLTCNLDPYLNTEWTRVDGQPLLPNAHSEHNKLTITFVEEHNLGQYRCNAMDHRGALVTYVVRELVRMPLPQITFRPNIPLEVEANRNVEIYCDVTGARPEDVQWATDNNRPLPSSVHIEGQLLRFIAITPADAGGYSCTASNEYGNISKIAQVVVRPPATYTQQPISMQQQRREGESIQMRCTVTTQRGEQRVNTQFNWYREDGQPLPNNARSDSQILILTSLRLEDAGRYICDSYDINTRQRSPPTYVDLSVQQNNYSLYRGGQDFPCVVLYICADFKLNKLTPAKPLATPPRVPTPSTYACQATDFKCVSHPHTCIKASMVCDGIYDCTDHSDEFNCSRELAGKAMGRAPTGGVGVGVGVGVSVVHGMGTTTGPGNSFKRWKKSWKRQQPWQQADRGHRKDKQQRVGQPKAKGFFAGQPGAYLPPSRPTPPPEPVVPRDYSLKLDQQSSKLHVGESTEVECYSSDNSYTDVIWERSDGVPLSANIQQVGNRLVITEVTAADAGNYVCKCRTDNGDLYTTSYELAIEEQPHELRRPKIVHANVGDQAQLSCGADESRQPSYRWSRQYGQMQSGRDILSNELSLQGVQASDAGSYICTAVYNDGESVDYPSILVITGVIPQFSQQPLSYMSFPTLPDSSFNFNFEITFRPESANGVLLFNGQTRGAGDYIALSLKDRYVEFRFDFGGKPMVVRAEQPLELNEWHTARVQRSRRDGYIQLDEQHPVAFPTLTQIPQLELIEDLYIGGVPSWEQLPAEAVAEQTGFVGCISRLTLQGRTIELMKDAKLKEGITSCKPCAASPCANGGICLESQTELAYTCVCQQGWTGRNCAVEGTQCTPGLCGAGRCENTELDMECLCPLNRTGDRCQYMEHLNEHSLNFKRNSYAAYNTPRVSRINVTLSLRPASLRDAVLLYTAESKLPSGDYVALVLRDGHVELIINTAARLKPVVVRSQKPLPLHRWTRVELLRRQGESILRVGDEPEQRAKAAGAPRTLSLKTPLYVGGYDRATVKINRDVNINEGFDGCISRLYDSMRPIQLLAAVKDAANVQNCGELNEIGDNDFDGELPVVPVAPTSDTRASHHEEEQQPYAMSPCANEPCENGGTCREVEQQAICACSLGYSGKHCEEHIQVSFNASFRGNGYLEVDRSQFSSEIDQQYTSAVVVFSTNKPNGLLLWWGQKSGEEFTGQDFIALAVVDGLVEYALRLDGEEVVIRNVDTPVDDGQRHIVLVKRADNTAILEVDRISDSGETRPTSKKEMHLPGNVFIGGIPNISNFTGKRYSHNFNGCIVFVEGDAVGQINLGKASVSGVNVDTCPVNDEALGGTEPPVV</sequence>
<feature type="domain" description="Ig-like" evidence="21">
    <location>
        <begin position="2269"/>
        <end position="2355"/>
    </location>
</feature>
<dbReference type="SMART" id="SM00181">
    <property type="entry name" value="EGF"/>
    <property type="match status" value="10"/>
</dbReference>
<feature type="disulfide bond" evidence="12">
    <location>
        <begin position="3520"/>
        <end position="3529"/>
    </location>
</feature>
<feature type="domain" description="Laminin IV type A" evidence="22">
    <location>
        <begin position="1543"/>
        <end position="1713"/>
    </location>
</feature>
<dbReference type="CDD" id="cd00110">
    <property type="entry name" value="LamG"/>
    <property type="match status" value="3"/>
</dbReference>
<evidence type="ECO:0000256" key="15">
    <source>
        <dbReference type="PROSITE-ProRule" id="PRU00460"/>
    </source>
</evidence>
<feature type="disulfide bond" evidence="14">
    <location>
        <begin position="259"/>
        <end position="274"/>
    </location>
</feature>
<dbReference type="Pfam" id="PF07679">
    <property type="entry name" value="I-set"/>
    <property type="match status" value="1"/>
</dbReference>
<keyword evidence="4 12" id="KW-0245">EGF-like domain</keyword>
<dbReference type="InterPro" id="IPR013783">
    <property type="entry name" value="Ig-like_fold"/>
</dbReference>
<dbReference type="FunFam" id="4.10.400.10:FF:000062">
    <property type="entry name" value="Terribly reduced optic lobes, isoform AI"/>
    <property type="match status" value="1"/>
</dbReference>
<dbReference type="Gene3D" id="2.60.40.10">
    <property type="entry name" value="Immunoglobulins"/>
    <property type="match status" value="13"/>
</dbReference>
<feature type="disulfide bond" evidence="14">
    <location>
        <begin position="38"/>
        <end position="50"/>
    </location>
</feature>